<dbReference type="Gene3D" id="3.90.180.10">
    <property type="entry name" value="Medium-chain alcohol dehydrogenases, catalytic domain"/>
    <property type="match status" value="1"/>
</dbReference>
<dbReference type="InterPro" id="IPR013149">
    <property type="entry name" value="ADH-like_C"/>
</dbReference>
<evidence type="ECO:0000256" key="1">
    <source>
        <dbReference type="ARBA" id="ARBA00001947"/>
    </source>
</evidence>
<evidence type="ECO:0000259" key="8">
    <source>
        <dbReference type="Pfam" id="PF08240"/>
    </source>
</evidence>
<comment type="cofactor">
    <cofactor evidence="1 6">
        <name>Zn(2+)</name>
        <dbReference type="ChEBI" id="CHEBI:29105"/>
    </cofactor>
</comment>
<dbReference type="InterPro" id="IPR013154">
    <property type="entry name" value="ADH-like_N"/>
</dbReference>
<dbReference type="Gene3D" id="3.40.50.720">
    <property type="entry name" value="NAD(P)-binding Rossmann-like Domain"/>
    <property type="match status" value="1"/>
</dbReference>
<dbReference type="Proteomes" id="UP001157910">
    <property type="component" value="Unassembled WGS sequence"/>
</dbReference>
<evidence type="ECO:0000256" key="3">
    <source>
        <dbReference type="ARBA" id="ARBA00022723"/>
    </source>
</evidence>
<evidence type="ECO:0000313" key="10">
    <source>
        <dbReference type="Proteomes" id="UP001157910"/>
    </source>
</evidence>
<dbReference type="InterPro" id="IPR036291">
    <property type="entry name" value="NAD(P)-bd_dom_sf"/>
</dbReference>
<dbReference type="SUPFAM" id="SSF51735">
    <property type="entry name" value="NAD(P)-binding Rossmann-fold domains"/>
    <property type="match status" value="1"/>
</dbReference>
<accession>A0ABY1QLB2</accession>
<dbReference type="PROSITE" id="PS00059">
    <property type="entry name" value="ADH_ZINC"/>
    <property type="match status" value="1"/>
</dbReference>
<comment type="caution">
    <text evidence="9">The sequence shown here is derived from an EMBL/GenBank/DDBJ whole genome shotgun (WGS) entry which is preliminary data.</text>
</comment>
<dbReference type="RefSeq" id="WP_283406368.1">
    <property type="nucleotide sequence ID" value="NZ_FXUI01000006.1"/>
</dbReference>
<dbReference type="PANTHER" id="PTHR43350:SF17">
    <property type="entry name" value="NAD-DEPENDENT ALCOHOL DEHYDROGENASE"/>
    <property type="match status" value="1"/>
</dbReference>
<evidence type="ECO:0000256" key="6">
    <source>
        <dbReference type="RuleBase" id="RU361277"/>
    </source>
</evidence>
<evidence type="ECO:0000259" key="7">
    <source>
        <dbReference type="Pfam" id="PF00107"/>
    </source>
</evidence>
<evidence type="ECO:0000256" key="4">
    <source>
        <dbReference type="ARBA" id="ARBA00022833"/>
    </source>
</evidence>
<reference evidence="9 10" key="1">
    <citation type="submission" date="2017-05" db="EMBL/GenBank/DDBJ databases">
        <authorList>
            <person name="Varghese N."/>
            <person name="Submissions S."/>
        </authorList>
    </citation>
    <scope>NUCLEOTIDE SEQUENCE [LARGE SCALE GENOMIC DNA]</scope>
    <source>
        <strain evidence="9 10">SM16</strain>
    </source>
</reference>
<organism evidence="9 10">
    <name type="scientific">Novosphingobium panipatense</name>
    <dbReference type="NCBI Taxonomy" id="428991"/>
    <lineage>
        <taxon>Bacteria</taxon>
        <taxon>Pseudomonadati</taxon>
        <taxon>Pseudomonadota</taxon>
        <taxon>Alphaproteobacteria</taxon>
        <taxon>Sphingomonadales</taxon>
        <taxon>Sphingomonadaceae</taxon>
        <taxon>Novosphingobium</taxon>
    </lineage>
</organism>
<dbReference type="InterPro" id="IPR002328">
    <property type="entry name" value="ADH_Zn_CS"/>
</dbReference>
<dbReference type="CDD" id="cd08278">
    <property type="entry name" value="benzyl_alcohol_DH"/>
    <property type="match status" value="1"/>
</dbReference>
<sequence length="372" mass="39141">MLVKITAAVMEKADGLVTRRLIALEEVELEGPREDEVLVRVTSCGVCGTDRGCLHGQEPYPTPGVLGHEGAGTIEAVGRLVDNVRVGDRVMMGFPFCGTCRSCRRGQQRYCIHGGALMFSGHRLDGSSPMQKADGTPLAGRFFQQSSWATHTVALARQVVKVPDGIDADLMGPLGCSITTGAGTVFNELKPRPDSSIAVFGAGNVGLAAIMAAKLSPATRIIAIDTEQSRLALARELGATDVIEHGRDTVQAVRDLTDGALDYAIEATDGSNLVSEAVESLGQLGVCAMVGGAKASASVSFNHTGVLTTGKTIKGVLGGGGTTPDFHLALMRLHADGRFPLERLVRRYPFAEINQAIDDSDAGTTIKPILMM</sequence>
<evidence type="ECO:0000256" key="5">
    <source>
        <dbReference type="ARBA" id="ARBA00023002"/>
    </source>
</evidence>
<dbReference type="InterPro" id="IPR011032">
    <property type="entry name" value="GroES-like_sf"/>
</dbReference>
<dbReference type="SUPFAM" id="SSF50129">
    <property type="entry name" value="GroES-like"/>
    <property type="match status" value="1"/>
</dbReference>
<keyword evidence="3 6" id="KW-0479">Metal-binding</keyword>
<dbReference type="PANTHER" id="PTHR43350">
    <property type="entry name" value="NAD-DEPENDENT ALCOHOL DEHYDROGENASE"/>
    <property type="match status" value="1"/>
</dbReference>
<evidence type="ECO:0000313" key="9">
    <source>
        <dbReference type="EMBL" id="SMP72222.1"/>
    </source>
</evidence>
<gene>
    <name evidence="9" type="ORF">SAMN06296065_106157</name>
</gene>
<dbReference type="Pfam" id="PF08240">
    <property type="entry name" value="ADH_N"/>
    <property type="match status" value="1"/>
</dbReference>
<keyword evidence="4 6" id="KW-0862">Zinc</keyword>
<feature type="domain" description="Alcohol dehydrogenase-like N-terminal" evidence="8">
    <location>
        <begin position="34"/>
        <end position="164"/>
    </location>
</feature>
<protein>
    <submittedName>
        <fullName evidence="9">Aryl-alcohol dehydrogenase</fullName>
    </submittedName>
</protein>
<feature type="domain" description="Alcohol dehydrogenase-like C-terminal" evidence="7">
    <location>
        <begin position="205"/>
        <end position="328"/>
    </location>
</feature>
<dbReference type="EMBL" id="FXUI01000006">
    <property type="protein sequence ID" value="SMP72222.1"/>
    <property type="molecule type" value="Genomic_DNA"/>
</dbReference>
<name>A0ABY1QLB2_9SPHN</name>
<keyword evidence="5" id="KW-0560">Oxidoreductase</keyword>
<proteinExistence type="inferred from homology"/>
<dbReference type="Pfam" id="PF00107">
    <property type="entry name" value="ADH_zinc_N"/>
    <property type="match status" value="1"/>
</dbReference>
<keyword evidence="10" id="KW-1185">Reference proteome</keyword>
<comment type="similarity">
    <text evidence="2 6">Belongs to the zinc-containing alcohol dehydrogenase family.</text>
</comment>
<evidence type="ECO:0000256" key="2">
    <source>
        <dbReference type="ARBA" id="ARBA00008072"/>
    </source>
</evidence>